<evidence type="ECO:0000313" key="2">
    <source>
        <dbReference type="EMBL" id="OJZ88979.1"/>
    </source>
</evidence>
<name>A0A1M3TQ84_ASPLC</name>
<dbReference type="VEuPathDB" id="FungiDB:ASPFODRAFT_476999"/>
<proteinExistence type="predicted"/>
<organism evidence="2 3">
    <name type="scientific">Aspergillus luchuensis (strain CBS 106.47)</name>
    <dbReference type="NCBI Taxonomy" id="1137211"/>
    <lineage>
        <taxon>Eukaryota</taxon>
        <taxon>Fungi</taxon>
        <taxon>Dikarya</taxon>
        <taxon>Ascomycota</taxon>
        <taxon>Pezizomycotina</taxon>
        <taxon>Eurotiomycetes</taxon>
        <taxon>Eurotiomycetidae</taxon>
        <taxon>Eurotiales</taxon>
        <taxon>Aspergillaceae</taxon>
        <taxon>Aspergillus</taxon>
        <taxon>Aspergillus subgen. Circumdati</taxon>
    </lineage>
</organism>
<keyword evidence="1" id="KW-0472">Membrane</keyword>
<feature type="transmembrane region" description="Helical" evidence="1">
    <location>
        <begin position="53"/>
        <end position="76"/>
    </location>
</feature>
<dbReference type="EMBL" id="KV878238">
    <property type="protein sequence ID" value="OJZ88979.1"/>
    <property type="molecule type" value="Genomic_DNA"/>
</dbReference>
<keyword evidence="1" id="KW-0812">Transmembrane</keyword>
<evidence type="ECO:0000313" key="3">
    <source>
        <dbReference type="Proteomes" id="UP000184063"/>
    </source>
</evidence>
<accession>A0A1M3TQ84</accession>
<evidence type="ECO:0000256" key="1">
    <source>
        <dbReference type="SAM" id="Phobius"/>
    </source>
</evidence>
<gene>
    <name evidence="2" type="ORF">ASPFODRAFT_476999</name>
</gene>
<reference evidence="3" key="1">
    <citation type="journal article" date="2017" name="Genome Biol.">
        <title>Comparative genomics reveals high biological diversity and specific adaptations in the industrially and medically important fungal genus Aspergillus.</title>
        <authorList>
            <person name="de Vries R.P."/>
            <person name="Riley R."/>
            <person name="Wiebenga A."/>
            <person name="Aguilar-Osorio G."/>
            <person name="Amillis S."/>
            <person name="Uchima C.A."/>
            <person name="Anderluh G."/>
            <person name="Asadollahi M."/>
            <person name="Askin M."/>
            <person name="Barry K."/>
            <person name="Battaglia E."/>
            <person name="Bayram O."/>
            <person name="Benocci T."/>
            <person name="Braus-Stromeyer S.A."/>
            <person name="Caldana C."/>
            <person name="Canovas D."/>
            <person name="Cerqueira G.C."/>
            <person name="Chen F."/>
            <person name="Chen W."/>
            <person name="Choi C."/>
            <person name="Clum A."/>
            <person name="Dos Santos R.A."/>
            <person name="Damasio A.R."/>
            <person name="Diallinas G."/>
            <person name="Emri T."/>
            <person name="Fekete E."/>
            <person name="Flipphi M."/>
            <person name="Freyberg S."/>
            <person name="Gallo A."/>
            <person name="Gournas C."/>
            <person name="Habgood R."/>
            <person name="Hainaut M."/>
            <person name="Harispe M.L."/>
            <person name="Henrissat B."/>
            <person name="Hilden K.S."/>
            <person name="Hope R."/>
            <person name="Hossain A."/>
            <person name="Karabika E."/>
            <person name="Karaffa L."/>
            <person name="Karanyi Z."/>
            <person name="Krasevec N."/>
            <person name="Kuo A."/>
            <person name="Kusch H."/>
            <person name="LaButti K."/>
            <person name="Lagendijk E.L."/>
            <person name="Lapidus A."/>
            <person name="Levasseur A."/>
            <person name="Lindquist E."/>
            <person name="Lipzen A."/>
            <person name="Logrieco A.F."/>
            <person name="MacCabe A."/>
            <person name="Maekelae M.R."/>
            <person name="Malavazi I."/>
            <person name="Melin P."/>
            <person name="Meyer V."/>
            <person name="Mielnichuk N."/>
            <person name="Miskei M."/>
            <person name="Molnar A.P."/>
            <person name="Mule G."/>
            <person name="Ngan C.Y."/>
            <person name="Orejas M."/>
            <person name="Orosz E."/>
            <person name="Ouedraogo J.P."/>
            <person name="Overkamp K.M."/>
            <person name="Park H.-S."/>
            <person name="Perrone G."/>
            <person name="Piumi F."/>
            <person name="Punt P.J."/>
            <person name="Ram A.F."/>
            <person name="Ramon A."/>
            <person name="Rauscher S."/>
            <person name="Record E."/>
            <person name="Riano-Pachon D.M."/>
            <person name="Robert V."/>
            <person name="Roehrig J."/>
            <person name="Ruller R."/>
            <person name="Salamov A."/>
            <person name="Salih N.S."/>
            <person name="Samson R.A."/>
            <person name="Sandor E."/>
            <person name="Sanguinetti M."/>
            <person name="Schuetze T."/>
            <person name="Sepcic K."/>
            <person name="Shelest E."/>
            <person name="Sherlock G."/>
            <person name="Sophianopoulou V."/>
            <person name="Squina F.M."/>
            <person name="Sun H."/>
            <person name="Susca A."/>
            <person name="Todd R.B."/>
            <person name="Tsang A."/>
            <person name="Unkles S.E."/>
            <person name="van de Wiele N."/>
            <person name="van Rossen-Uffink D."/>
            <person name="Oliveira J.V."/>
            <person name="Vesth T.C."/>
            <person name="Visser J."/>
            <person name="Yu J.-H."/>
            <person name="Zhou M."/>
            <person name="Andersen M.R."/>
            <person name="Archer D.B."/>
            <person name="Baker S.E."/>
            <person name="Benoit I."/>
            <person name="Brakhage A.A."/>
            <person name="Braus G.H."/>
            <person name="Fischer R."/>
            <person name="Frisvad J.C."/>
            <person name="Goldman G.H."/>
            <person name="Houbraken J."/>
            <person name="Oakley B."/>
            <person name="Pocsi I."/>
            <person name="Scazzocchio C."/>
            <person name="Seiboth B."/>
            <person name="vanKuyk P.A."/>
            <person name="Wortman J."/>
            <person name="Dyer P.S."/>
            <person name="Grigoriev I.V."/>
        </authorList>
    </citation>
    <scope>NUCLEOTIDE SEQUENCE [LARGE SCALE GENOMIC DNA]</scope>
    <source>
        <strain evidence="3">CBS 106.47</strain>
    </source>
</reference>
<keyword evidence="1" id="KW-1133">Transmembrane helix</keyword>
<protein>
    <submittedName>
        <fullName evidence="2">Uncharacterized protein</fullName>
    </submittedName>
</protein>
<dbReference type="Proteomes" id="UP000184063">
    <property type="component" value="Unassembled WGS sequence"/>
</dbReference>
<sequence length="122" mass="13617">MVVRTQPLMHWIPAHFRTRNTPNTPQARTFFGYVSESPKHDTRLYIQVKPCRLVLSIFFLSASGSCLICPPLQLWLLTDRWLTASCGAKPTCVGLCCRRGCRQLCGSVVVSILGVAAHMVLD</sequence>
<dbReference type="AlphaFoldDB" id="A0A1M3TQ84"/>